<feature type="transmembrane region" description="Helical" evidence="1">
    <location>
        <begin position="242"/>
        <end position="261"/>
    </location>
</feature>
<dbReference type="Proteomes" id="UP000244908">
    <property type="component" value="Chromosome"/>
</dbReference>
<dbReference type="OrthoDB" id="9803736at2"/>
<feature type="transmembrane region" description="Helical" evidence="1">
    <location>
        <begin position="169"/>
        <end position="188"/>
    </location>
</feature>
<organism evidence="2 3">
    <name type="scientific">Limnobaculum parvum</name>
    <dbReference type="NCBI Taxonomy" id="2172103"/>
    <lineage>
        <taxon>Bacteria</taxon>
        <taxon>Pseudomonadati</taxon>
        <taxon>Pseudomonadota</taxon>
        <taxon>Gammaproteobacteria</taxon>
        <taxon>Enterobacterales</taxon>
        <taxon>Budviciaceae</taxon>
        <taxon>Limnobaculum</taxon>
    </lineage>
</organism>
<name>A0A2Y9TX79_9GAMM</name>
<accession>A0A2Y9TX79</accession>
<proteinExistence type="predicted"/>
<reference evidence="2 3" key="1">
    <citation type="journal article" date="2019" name="Int. J. Syst. Evol. Microbiol.">
        <title>Limnobaculum parvum gen. nov., sp. nov., isolated from a freshwater lake.</title>
        <authorList>
            <person name="Baek C."/>
            <person name="Shin S.K."/>
            <person name="Yi H."/>
        </authorList>
    </citation>
    <scope>NUCLEOTIDE SEQUENCE [LARGE SCALE GENOMIC DNA]</scope>
    <source>
        <strain evidence="2 3">HYN0051</strain>
    </source>
</reference>
<protein>
    <submittedName>
        <fullName evidence="2">Uncharacterized protein</fullName>
    </submittedName>
</protein>
<feature type="transmembrane region" description="Helical" evidence="1">
    <location>
        <begin position="200"/>
        <end position="222"/>
    </location>
</feature>
<keyword evidence="3" id="KW-1185">Reference proteome</keyword>
<dbReference type="RefSeq" id="WP_108900287.1">
    <property type="nucleotide sequence ID" value="NZ_CP029185.2"/>
</dbReference>
<keyword evidence="1" id="KW-1133">Transmembrane helix</keyword>
<keyword evidence="1" id="KW-0472">Membrane</keyword>
<evidence type="ECO:0000313" key="3">
    <source>
        <dbReference type="Proteomes" id="UP000244908"/>
    </source>
</evidence>
<gene>
    <name evidence="2" type="ORF">HYN51_06340</name>
</gene>
<dbReference type="EMBL" id="CP029185">
    <property type="protein sequence ID" value="AWH88212.1"/>
    <property type="molecule type" value="Genomic_DNA"/>
</dbReference>
<keyword evidence="1" id="KW-0812">Transmembrane</keyword>
<dbReference type="KEGG" id="lpv:HYN51_06340"/>
<dbReference type="AlphaFoldDB" id="A0A2Y9TX79"/>
<evidence type="ECO:0000256" key="1">
    <source>
        <dbReference type="SAM" id="Phobius"/>
    </source>
</evidence>
<sequence>MTIVNAIKSALATLGKPSTYEEVYQEILDKNLYEFGAKNPKSIVRGKLRIHTSGLNFPSASQRKFFKIHSGKGKDALYINLDNTVLEEVDVSQLPTTTLTKIDKICFLLKNKIERFVANKDAHTITLCECRWMLFGSFLPIIVDSIFRVWCLKITLLSALSENIKGGEVFLFTSALITPFFFFLVKNLSSNNKENEELPYIGYIFALTIVSLVAGLGAFIYYRTGAILATSEQGRMQDIFSARLGGWAWAIYFASLLVWYYSAYMSNKSAKAYSKIRNSQADKLSEEYSEVRE</sequence>
<evidence type="ECO:0000313" key="2">
    <source>
        <dbReference type="EMBL" id="AWH88212.1"/>
    </source>
</evidence>